<organism evidence="2 3">
    <name type="scientific">Clavelina lepadiformis</name>
    <name type="common">Light-bulb sea squirt</name>
    <name type="synonym">Ascidia lepadiformis</name>
    <dbReference type="NCBI Taxonomy" id="159417"/>
    <lineage>
        <taxon>Eukaryota</taxon>
        <taxon>Metazoa</taxon>
        <taxon>Chordata</taxon>
        <taxon>Tunicata</taxon>
        <taxon>Ascidiacea</taxon>
        <taxon>Aplousobranchia</taxon>
        <taxon>Clavelinidae</taxon>
        <taxon>Clavelina</taxon>
    </lineage>
</organism>
<dbReference type="Pfam" id="PF15667">
    <property type="entry name" value="CMIP6"/>
    <property type="match status" value="1"/>
</dbReference>
<reference evidence="2 3" key="1">
    <citation type="submission" date="2024-02" db="EMBL/GenBank/DDBJ databases">
        <authorList>
            <person name="Daric V."/>
            <person name="Darras S."/>
        </authorList>
    </citation>
    <scope>NUCLEOTIDE SEQUENCE [LARGE SCALE GENOMIC DNA]</scope>
</reference>
<keyword evidence="3" id="KW-1185">Reference proteome</keyword>
<evidence type="ECO:0000313" key="2">
    <source>
        <dbReference type="EMBL" id="CAK8676480.1"/>
    </source>
</evidence>
<dbReference type="InterPro" id="IPR031365">
    <property type="entry name" value="CMIP6"/>
</dbReference>
<name>A0ABP0F9V1_CLALP</name>
<protein>
    <recommendedName>
        <fullName evidence="4">Nuclear protein MDM1</fullName>
    </recommendedName>
</protein>
<comment type="caution">
    <text evidence="2">The sequence shown here is derived from an EMBL/GenBank/DDBJ whole genome shotgun (WGS) entry which is preliminary data.</text>
</comment>
<gene>
    <name evidence="2" type="ORF">CVLEPA_LOCUS5949</name>
</gene>
<accession>A0ABP0F9V1</accession>
<sequence length="268" mass="30962">MNQTMEIYMARKKRVPSHYNPNSYRIFDNDVSDASLGDSKMNKAHIERKKEPAPSHPREPDRRNCPHPWHSRFLRHNIRLLNEPVCTMATTVTDSEQNKWWPTESVEYQLKVPHQSDDTTQRIDFVNHKSYTGNSRHSSNPLIIPTKGILPVTTSKTKADAGDVLLEKISYAHNYNCRLDPSEPRRGKLHGSFVWNQIIKDHQGEQVVESPWKLRDIAKAQKVAVVPHITAQEKAKENRTDVVEQKNEKETLQFIPPIDGLPQPKHTF</sequence>
<dbReference type="PANTHER" id="PTHR35087:SF1">
    <property type="entry name" value="RIKEN CDNA 4930505A04 GENE"/>
    <property type="match status" value="1"/>
</dbReference>
<proteinExistence type="predicted"/>
<dbReference type="Proteomes" id="UP001642483">
    <property type="component" value="Unassembled WGS sequence"/>
</dbReference>
<evidence type="ECO:0008006" key="4">
    <source>
        <dbReference type="Google" id="ProtNLM"/>
    </source>
</evidence>
<evidence type="ECO:0000256" key="1">
    <source>
        <dbReference type="SAM" id="MobiDB-lite"/>
    </source>
</evidence>
<feature type="compositionally biased region" description="Basic and acidic residues" evidence="1">
    <location>
        <begin position="45"/>
        <end position="64"/>
    </location>
</feature>
<dbReference type="EMBL" id="CAWYQH010000035">
    <property type="protein sequence ID" value="CAK8676480.1"/>
    <property type="molecule type" value="Genomic_DNA"/>
</dbReference>
<evidence type="ECO:0000313" key="3">
    <source>
        <dbReference type="Proteomes" id="UP001642483"/>
    </source>
</evidence>
<feature type="region of interest" description="Disordered" evidence="1">
    <location>
        <begin position="45"/>
        <end position="66"/>
    </location>
</feature>
<dbReference type="PANTHER" id="PTHR35087">
    <property type="entry name" value="SIMILAR TO HYPOTHETICAL PROTEIN FLJ40298"/>
    <property type="match status" value="1"/>
</dbReference>